<sequence>MSFPSDFAQILLTRVCSMRLVVLSFQANKYTDTAVCISIPSFDNIEKHWCLLTGYAPSFRVAVAA</sequence>
<comment type="caution">
    <text evidence="1">The sequence shown here is derived from an EMBL/GenBank/DDBJ whole genome shotgun (WGS) entry which is preliminary data.</text>
</comment>
<dbReference type="Proteomes" id="UP000700732">
    <property type="component" value="Unassembled WGS sequence"/>
</dbReference>
<keyword evidence="2" id="KW-1185">Reference proteome</keyword>
<accession>A0ABR6W5Y2</accession>
<evidence type="ECO:0000313" key="2">
    <source>
        <dbReference type="Proteomes" id="UP000700732"/>
    </source>
</evidence>
<proteinExistence type="predicted"/>
<protein>
    <submittedName>
        <fullName evidence="1">Uncharacterized protein</fullName>
    </submittedName>
</protein>
<name>A0ABR6W5Y2_9BACT</name>
<dbReference type="EMBL" id="VFIA01000013">
    <property type="protein sequence ID" value="MBC3791992.1"/>
    <property type="molecule type" value="Genomic_DNA"/>
</dbReference>
<organism evidence="1 2">
    <name type="scientific">Spirosoma utsteinense</name>
    <dbReference type="NCBI Taxonomy" id="2585773"/>
    <lineage>
        <taxon>Bacteria</taxon>
        <taxon>Pseudomonadati</taxon>
        <taxon>Bacteroidota</taxon>
        <taxon>Cytophagia</taxon>
        <taxon>Cytophagales</taxon>
        <taxon>Cytophagaceae</taxon>
        <taxon>Spirosoma</taxon>
    </lineage>
</organism>
<gene>
    <name evidence="1" type="ORF">FH603_2501</name>
</gene>
<reference evidence="1 2" key="1">
    <citation type="submission" date="2019-06" db="EMBL/GenBank/DDBJ databases">
        <title>Spirosoma utsteinense sp. nov. isolated from Antarctic ice-free soils.</title>
        <authorList>
            <person name="Tahon G."/>
        </authorList>
    </citation>
    <scope>NUCLEOTIDE SEQUENCE [LARGE SCALE GENOMIC DNA]</scope>
    <source>
        <strain evidence="1 2">LMG 31447</strain>
    </source>
</reference>
<evidence type="ECO:0000313" key="1">
    <source>
        <dbReference type="EMBL" id="MBC3791992.1"/>
    </source>
</evidence>